<protein>
    <recommendedName>
        <fullName evidence="5">FAD-binding PCMH-type domain-containing protein</fullName>
    </recommendedName>
</protein>
<accession>A0A0M8NRJ3</accession>
<evidence type="ECO:0000256" key="2">
    <source>
        <dbReference type="ARBA" id="ARBA00022630"/>
    </source>
</evidence>
<evidence type="ECO:0000256" key="3">
    <source>
        <dbReference type="ARBA" id="ARBA00022827"/>
    </source>
</evidence>
<evidence type="ECO:0000256" key="1">
    <source>
        <dbReference type="ARBA" id="ARBA00001974"/>
    </source>
</evidence>
<dbReference type="Gene3D" id="3.40.462.10">
    <property type="entry name" value="FAD-linked oxidases, C-terminal domain"/>
    <property type="match status" value="1"/>
</dbReference>
<dbReference type="InterPro" id="IPR016169">
    <property type="entry name" value="FAD-bd_PCMH_sub2"/>
</dbReference>
<name>A0A0M8NRJ3_9EURO</name>
<dbReference type="InterPro" id="IPR016166">
    <property type="entry name" value="FAD-bd_PCMH"/>
</dbReference>
<evidence type="ECO:0000256" key="4">
    <source>
        <dbReference type="ARBA" id="ARBA00023002"/>
    </source>
</evidence>
<feature type="domain" description="FAD-binding PCMH-type" evidence="5">
    <location>
        <begin position="104"/>
        <end position="292"/>
    </location>
</feature>
<dbReference type="InterPro" id="IPR016171">
    <property type="entry name" value="Vanillyl_alc_oxidase_C-sub2"/>
</dbReference>
<dbReference type="Pfam" id="PF01565">
    <property type="entry name" value="FAD_binding_4"/>
    <property type="match status" value="1"/>
</dbReference>
<dbReference type="AlphaFoldDB" id="A0A0M8NRJ3"/>
<dbReference type="SUPFAM" id="SSF55103">
    <property type="entry name" value="FAD-linked oxidases, C-terminal domain"/>
    <property type="match status" value="1"/>
</dbReference>
<dbReference type="Gene3D" id="1.10.45.10">
    <property type="entry name" value="Vanillyl-alcohol Oxidase, Chain A, domain 4"/>
    <property type="match status" value="1"/>
</dbReference>
<dbReference type="PANTHER" id="PTHR11748">
    <property type="entry name" value="D-LACTATE DEHYDROGENASE"/>
    <property type="match status" value="1"/>
</dbReference>
<dbReference type="GO" id="GO:0008720">
    <property type="term" value="F:D-lactate dehydrogenase (NAD+) activity"/>
    <property type="evidence" value="ECO:0007669"/>
    <property type="project" value="TreeGrafter"/>
</dbReference>
<keyword evidence="3" id="KW-0274">FAD</keyword>
<dbReference type="InterPro" id="IPR004113">
    <property type="entry name" value="FAD-bd_oxidored_4_C"/>
</dbReference>
<dbReference type="SUPFAM" id="SSF56176">
    <property type="entry name" value="FAD-binding/transporter-associated domain-like"/>
    <property type="match status" value="1"/>
</dbReference>
<comment type="cofactor">
    <cofactor evidence="1">
        <name>FAD</name>
        <dbReference type="ChEBI" id="CHEBI:57692"/>
    </cofactor>
</comment>
<dbReference type="PANTHER" id="PTHR11748:SF114">
    <property type="entry name" value="ARYL-ALCOHOL OXIDASE VANILLYL-ALCOHOL OXIDASE (AFU_ORTHOLOGUE AFUA_3G09500)-RELATED"/>
    <property type="match status" value="1"/>
</dbReference>
<evidence type="ECO:0000313" key="6">
    <source>
        <dbReference type="EMBL" id="KOS37956.1"/>
    </source>
</evidence>
<comment type="caution">
    <text evidence="6">The sequence shown here is derived from an EMBL/GenBank/DDBJ whole genome shotgun (WGS) entry which is preliminary data.</text>
</comment>
<dbReference type="GO" id="GO:1903457">
    <property type="term" value="P:lactate catabolic process"/>
    <property type="evidence" value="ECO:0007669"/>
    <property type="project" value="TreeGrafter"/>
</dbReference>
<proteinExistence type="predicted"/>
<dbReference type="PROSITE" id="PS51387">
    <property type="entry name" value="FAD_PCMH"/>
    <property type="match status" value="1"/>
</dbReference>
<keyword evidence="7" id="KW-1185">Reference proteome</keyword>
<keyword evidence="2" id="KW-0285">Flavoprotein</keyword>
<dbReference type="Pfam" id="PF02913">
    <property type="entry name" value="FAD-oxidase_C"/>
    <property type="match status" value="1"/>
</dbReference>
<keyword evidence="4" id="KW-0560">Oxidoreductase</keyword>
<dbReference type="STRING" id="229535.A0A0M8NRJ3"/>
<dbReference type="GO" id="GO:0005739">
    <property type="term" value="C:mitochondrion"/>
    <property type="evidence" value="ECO:0007669"/>
    <property type="project" value="TreeGrafter"/>
</dbReference>
<dbReference type="GO" id="GO:0071949">
    <property type="term" value="F:FAD binding"/>
    <property type="evidence" value="ECO:0007669"/>
    <property type="project" value="InterPro"/>
</dbReference>
<dbReference type="Gene3D" id="3.30.43.10">
    <property type="entry name" value="Uridine Diphospho-n-acetylenolpyruvylglucosamine Reductase, domain 2"/>
    <property type="match status" value="1"/>
</dbReference>
<organism evidence="6 7">
    <name type="scientific">Penicillium nordicum</name>
    <dbReference type="NCBI Taxonomy" id="229535"/>
    <lineage>
        <taxon>Eukaryota</taxon>
        <taxon>Fungi</taxon>
        <taxon>Dikarya</taxon>
        <taxon>Ascomycota</taxon>
        <taxon>Pezizomycotina</taxon>
        <taxon>Eurotiomycetes</taxon>
        <taxon>Eurotiomycetidae</taxon>
        <taxon>Eurotiales</taxon>
        <taxon>Aspergillaceae</taxon>
        <taxon>Penicillium</taxon>
    </lineage>
</organism>
<evidence type="ECO:0000313" key="7">
    <source>
        <dbReference type="Proteomes" id="UP000037696"/>
    </source>
</evidence>
<dbReference type="GO" id="GO:0004458">
    <property type="term" value="F:D-lactate dehydrogenase (cytochrome) activity"/>
    <property type="evidence" value="ECO:0007669"/>
    <property type="project" value="TreeGrafter"/>
</dbReference>
<dbReference type="InterPro" id="IPR016167">
    <property type="entry name" value="FAD-bd_PCMH_sub1"/>
</dbReference>
<dbReference type="InterPro" id="IPR016170">
    <property type="entry name" value="Cytok_DH_C_sf"/>
</dbReference>
<dbReference type="Gene3D" id="3.30.465.10">
    <property type="match status" value="1"/>
</dbReference>
<reference evidence="6 7" key="1">
    <citation type="submission" date="2015-08" db="EMBL/GenBank/DDBJ databases">
        <title>Genome sequencing of Penicillium nordicum.</title>
        <authorList>
            <person name="Nguyen H.D."/>
            <person name="Seifert K.A."/>
        </authorList>
    </citation>
    <scope>NUCLEOTIDE SEQUENCE [LARGE SCALE GENOMIC DNA]</scope>
    <source>
        <strain evidence="6 7">DAOMC 185683</strain>
    </source>
</reference>
<dbReference type="Proteomes" id="UP000037696">
    <property type="component" value="Unassembled WGS sequence"/>
</dbReference>
<dbReference type="InterPro" id="IPR006094">
    <property type="entry name" value="Oxid_FAD_bind_N"/>
</dbReference>
<evidence type="ECO:0000259" key="5">
    <source>
        <dbReference type="PROSITE" id="PS51387"/>
    </source>
</evidence>
<dbReference type="InterPro" id="IPR036318">
    <property type="entry name" value="FAD-bd_PCMH-like_sf"/>
</dbReference>
<sequence length="622" mass="69321">MPSDNPNSIPTLEEKHNGVPARLLHKAHRAKGLIQDIATKQIRPRQCLPVIPQGIERSRFFSAIDELSSQLGNENVEVNDKPLDDGWYMEPPNTHDGMAITDEEELVASAVVYPGSTEDVQKIVQWANKYLIPLHPISMGRNFGYGGAAPRVRGAVVIDLGKRMNKILDINPDDSTCLVEPGVSYYGLYEEVQRRGYKHLWIDVPDLGGGSVLGNALDHGVGYTPYGDHWAMHSGLEVVTPTGEVVRTGMGALPGNNTWQVFPYGFGPFIDGIFSQSNYGIVTKMGFGLMPNPGGHESFVSWPVICVTGLVLTFLLQLYTFEKEEDLEQLVEIVRPLRIAMILENTANIRHALQVLALSGKPRSAFYEGEGAFPREKMNEYLKDHPYGACTWLYFGTCYGPKEARQLKLDIIHREFMKVPGARRIDPAVLPPSDYFWSRDKIASGEPDLEELAWVNWWPNGGHVAFSPVAPTRGVDALRLWQMAKKHWISSGLDFFLDFVVGLRELHLIVECVYDRDDPKQRSTALEVMRSLIDEGAKEGYGEYRTHLLLSDQVAGTYSWNDNALMKFNEKLKDCLDPNGILAPGRSGIWPARYRGRGWEITGGKISSEGDGVTPPSAATKL</sequence>
<dbReference type="OrthoDB" id="5332616at2759"/>
<dbReference type="InterPro" id="IPR016164">
    <property type="entry name" value="FAD-linked_Oxase-like_C"/>
</dbReference>
<dbReference type="EMBL" id="LHQQ01000282">
    <property type="protein sequence ID" value="KOS37956.1"/>
    <property type="molecule type" value="Genomic_DNA"/>
</dbReference>
<gene>
    <name evidence="6" type="ORF">ACN38_g11231</name>
</gene>